<dbReference type="PANTHER" id="PTHR19353">
    <property type="entry name" value="FATTY ACID DESATURASE 2"/>
    <property type="match status" value="1"/>
</dbReference>
<dbReference type="Pfam" id="PF00173">
    <property type="entry name" value="Cyt-b5"/>
    <property type="match status" value="1"/>
</dbReference>
<evidence type="ECO:0000259" key="4">
    <source>
        <dbReference type="Pfam" id="PF00487"/>
    </source>
</evidence>
<proteinExistence type="predicted"/>
<evidence type="ECO:0008006" key="7">
    <source>
        <dbReference type="Google" id="ProtNLM"/>
    </source>
</evidence>
<reference evidence="5 6" key="1">
    <citation type="journal article" date="2023" name="Commun. Biol.">
        <title>Genome analysis of Parmales, the sister group of diatoms, reveals the evolutionary specialization of diatoms from phago-mixotrophs to photoautotrophs.</title>
        <authorList>
            <person name="Ban H."/>
            <person name="Sato S."/>
            <person name="Yoshikawa S."/>
            <person name="Yamada K."/>
            <person name="Nakamura Y."/>
            <person name="Ichinomiya M."/>
            <person name="Sato N."/>
            <person name="Blanc-Mathieu R."/>
            <person name="Endo H."/>
            <person name="Kuwata A."/>
            <person name="Ogata H."/>
        </authorList>
    </citation>
    <scope>NUCLEOTIDE SEQUENCE [LARGE SCALE GENOMIC DNA]</scope>
</reference>
<feature type="chain" id="PRO_5046692042" description="Cytochrome b5 heme-binding domain-containing protein" evidence="2">
    <location>
        <begin position="38"/>
        <end position="480"/>
    </location>
</feature>
<keyword evidence="1" id="KW-0472">Membrane</keyword>
<feature type="transmembrane region" description="Helical" evidence="1">
    <location>
        <begin position="166"/>
        <end position="189"/>
    </location>
</feature>
<dbReference type="Proteomes" id="UP001165060">
    <property type="component" value="Unassembled WGS sequence"/>
</dbReference>
<keyword evidence="1" id="KW-1133">Transmembrane helix</keyword>
<dbReference type="InterPro" id="IPR005804">
    <property type="entry name" value="FA_desaturase_dom"/>
</dbReference>
<feature type="transmembrane region" description="Helical" evidence="1">
    <location>
        <begin position="281"/>
        <end position="300"/>
    </location>
</feature>
<evidence type="ECO:0000256" key="2">
    <source>
        <dbReference type="SAM" id="SignalP"/>
    </source>
</evidence>
<dbReference type="Pfam" id="PF00487">
    <property type="entry name" value="FA_desaturase"/>
    <property type="match status" value="1"/>
</dbReference>
<dbReference type="InterPro" id="IPR036400">
    <property type="entry name" value="Cyt_B5-like_heme/steroid_sf"/>
</dbReference>
<keyword evidence="2" id="KW-0732">Signal</keyword>
<dbReference type="Gene3D" id="3.10.120.10">
    <property type="entry name" value="Cytochrome b5-like heme/steroid binding domain"/>
    <property type="match status" value="1"/>
</dbReference>
<dbReference type="PANTHER" id="PTHR19353:SF15">
    <property type="entry name" value="CYTOCHROME B5 HEME-BINDING DOMAIN-CONTAINING PROTEIN"/>
    <property type="match status" value="1"/>
</dbReference>
<dbReference type="CDD" id="cd03506">
    <property type="entry name" value="Delta6-FADS-like"/>
    <property type="match status" value="1"/>
</dbReference>
<name>A0ABQ6MCU1_9STRA</name>
<feature type="signal peptide" evidence="2">
    <location>
        <begin position="1"/>
        <end position="37"/>
    </location>
</feature>
<comment type="caution">
    <text evidence="5">The sequence shown here is derived from an EMBL/GenBank/DDBJ whole genome shotgun (WGS) entry which is preliminary data.</text>
</comment>
<protein>
    <recommendedName>
        <fullName evidence="7">Cytochrome b5 heme-binding domain-containing protein</fullName>
    </recommendedName>
</protein>
<sequence>MLPFLPLLLLPLPLPPAARLLLLLPALLAALPGRCFPEFHPPPEGEPLHTLVHGVWYDLASFPHPGGPVALRLAKGRDATALFEAHHHLLPAPAAARILAPYRCCERLQGELEAAEGGGHYEWGGFAEDEFVKGVRSMLRAHFGAEARRRGVSISDAMKATPRRRLLVLLLSLSFLLSLPALLGGRWWALLATPQLAWLCVANYWHDALHFALDGDWRVNALAPYLFPWLSSPWMWYHQHVIGHHSHPNVGRRDPDLAHAPQLKREHASVRWRPAHARQGGLGMLLLLFSIAVGGGMQILSDVRCNLGGSYNNAVAYERLGGKRLLMHVLGRAGYVFCVFVWPFLRFGLCTKAALFAVVPVASFSWSFMLASQVNHLTVETAHAQDTNFLKHQIATAQDFGPQSALCNFLSGGLCMQIEHHCFPSVNHCHLRALQPKLEALCKKHGVPYNKVDTWWEAWERHLRHTELMGKRPFEVGHEH</sequence>
<feature type="domain" description="Cytochrome b5 heme-binding" evidence="3">
    <location>
        <begin position="47"/>
        <end position="88"/>
    </location>
</feature>
<keyword evidence="1" id="KW-0812">Transmembrane</keyword>
<evidence type="ECO:0000313" key="5">
    <source>
        <dbReference type="EMBL" id="GMI23932.1"/>
    </source>
</evidence>
<gene>
    <name evidence="5" type="ORF">TeGR_g11514</name>
</gene>
<evidence type="ECO:0000256" key="1">
    <source>
        <dbReference type="SAM" id="Phobius"/>
    </source>
</evidence>
<keyword evidence="6" id="KW-1185">Reference proteome</keyword>
<dbReference type="InterPro" id="IPR001199">
    <property type="entry name" value="Cyt_B5-like_heme/steroid-bd"/>
</dbReference>
<organism evidence="5 6">
    <name type="scientific">Tetraparma gracilis</name>
    <dbReference type="NCBI Taxonomy" id="2962635"/>
    <lineage>
        <taxon>Eukaryota</taxon>
        <taxon>Sar</taxon>
        <taxon>Stramenopiles</taxon>
        <taxon>Ochrophyta</taxon>
        <taxon>Bolidophyceae</taxon>
        <taxon>Parmales</taxon>
        <taxon>Triparmaceae</taxon>
        <taxon>Tetraparma</taxon>
    </lineage>
</organism>
<dbReference type="InterPro" id="IPR012171">
    <property type="entry name" value="Fatty_acid_desaturase"/>
</dbReference>
<dbReference type="EMBL" id="BRYB01002684">
    <property type="protein sequence ID" value="GMI23932.1"/>
    <property type="molecule type" value="Genomic_DNA"/>
</dbReference>
<accession>A0ABQ6MCU1</accession>
<feature type="domain" description="Fatty acid desaturase" evidence="4">
    <location>
        <begin position="187"/>
        <end position="451"/>
    </location>
</feature>
<feature type="transmembrane region" description="Helical" evidence="1">
    <location>
        <begin position="325"/>
        <end position="345"/>
    </location>
</feature>
<evidence type="ECO:0000259" key="3">
    <source>
        <dbReference type="Pfam" id="PF00173"/>
    </source>
</evidence>
<evidence type="ECO:0000313" key="6">
    <source>
        <dbReference type="Proteomes" id="UP001165060"/>
    </source>
</evidence>
<dbReference type="SUPFAM" id="SSF55856">
    <property type="entry name" value="Cytochrome b5-like heme/steroid binding domain"/>
    <property type="match status" value="1"/>
</dbReference>